<dbReference type="KEGG" id="nsl:BOX37_18020"/>
<dbReference type="InterPro" id="IPR039708">
    <property type="entry name" value="MT1774/Rv1733c-like"/>
</dbReference>
<accession>A0A1J0VU01</accession>
<protein>
    <recommendedName>
        <fullName evidence="4">Transmembrane protein</fullName>
    </recommendedName>
</protein>
<evidence type="ECO:0008006" key="4">
    <source>
        <dbReference type="Google" id="ProtNLM"/>
    </source>
</evidence>
<keyword evidence="1" id="KW-0812">Transmembrane</keyword>
<dbReference type="PANTHER" id="PTHR42305">
    <property type="entry name" value="MEMBRANE PROTEIN RV1733C-RELATED"/>
    <property type="match status" value="1"/>
</dbReference>
<feature type="transmembrane region" description="Helical" evidence="1">
    <location>
        <begin position="38"/>
        <end position="57"/>
    </location>
</feature>
<feature type="transmembrane region" description="Helical" evidence="1">
    <location>
        <begin position="153"/>
        <end position="174"/>
    </location>
</feature>
<name>A0A1J0VU01_9NOCA</name>
<sequence>MTMSETTFGIDGIASHAVRLWRCRPWNSNPLMRWPDRLLAAVRVCAVAVIVISVPIAGAAGTVTYSDAAAGNHAERAALTMVHATVLEPPALPPVNAQPAQARVSWPSESGPVVATVAVARATAEGAGISVWLNESGTPVADPGTPESAVVDGIAVAAMILVGTAFAGWLLVLLPRLLVERGRAEAWERQWAALDGVGTEGDR</sequence>
<dbReference type="AlphaFoldDB" id="A0A1J0VU01"/>
<evidence type="ECO:0000256" key="1">
    <source>
        <dbReference type="SAM" id="Phobius"/>
    </source>
</evidence>
<proteinExistence type="predicted"/>
<reference evidence="2" key="1">
    <citation type="submission" date="2016-11" db="EMBL/GenBank/DDBJ databases">
        <authorList>
            <person name="Jaros S."/>
            <person name="Januszkiewicz K."/>
            <person name="Wedrychowicz H."/>
        </authorList>
    </citation>
    <scope>NUCLEOTIDE SEQUENCE [LARGE SCALE GENOMIC DNA]</scope>
    <source>
        <strain evidence="2">Y48</strain>
    </source>
</reference>
<keyword evidence="1" id="KW-0472">Membrane</keyword>
<dbReference type="EMBL" id="CP018082">
    <property type="protein sequence ID" value="APE35531.1"/>
    <property type="molecule type" value="Genomic_DNA"/>
</dbReference>
<gene>
    <name evidence="2" type="ORF">BOX37_18020</name>
</gene>
<evidence type="ECO:0000313" key="3">
    <source>
        <dbReference type="Proteomes" id="UP000183810"/>
    </source>
</evidence>
<evidence type="ECO:0000313" key="2">
    <source>
        <dbReference type="EMBL" id="APE35531.1"/>
    </source>
</evidence>
<dbReference type="PANTHER" id="PTHR42305:SF1">
    <property type="entry name" value="MEMBRANE PROTEIN RV1733C-RELATED"/>
    <property type="match status" value="1"/>
</dbReference>
<organism evidence="2 3">
    <name type="scientific">Nocardia mangyaensis</name>
    <dbReference type="NCBI Taxonomy" id="2213200"/>
    <lineage>
        <taxon>Bacteria</taxon>
        <taxon>Bacillati</taxon>
        <taxon>Actinomycetota</taxon>
        <taxon>Actinomycetes</taxon>
        <taxon>Mycobacteriales</taxon>
        <taxon>Nocardiaceae</taxon>
        <taxon>Nocardia</taxon>
    </lineage>
</organism>
<dbReference type="Proteomes" id="UP000183810">
    <property type="component" value="Chromosome"/>
</dbReference>
<keyword evidence="1" id="KW-1133">Transmembrane helix</keyword>
<keyword evidence="3" id="KW-1185">Reference proteome</keyword>